<evidence type="ECO:0000313" key="2">
    <source>
        <dbReference type="Proteomes" id="UP000256710"/>
    </source>
</evidence>
<keyword evidence="2" id="KW-1185">Reference proteome</keyword>
<evidence type="ECO:0000313" key="1">
    <source>
        <dbReference type="EMBL" id="SOZ38422.1"/>
    </source>
</evidence>
<comment type="caution">
    <text evidence="1">The sequence shown here is derived from an EMBL/GenBank/DDBJ whole genome shotgun (WGS) entry which is preliminary data.</text>
</comment>
<name>A0ABY1V6V5_9BURK</name>
<accession>A0ABY1V6V5</accession>
<reference evidence="1 2" key="1">
    <citation type="submission" date="2018-01" db="EMBL/GenBank/DDBJ databases">
        <authorList>
            <person name="Clerissi C."/>
        </authorList>
    </citation>
    <scope>NUCLEOTIDE SEQUENCE [LARGE SCALE GENOMIC DNA]</scope>
    <source>
        <strain evidence="1">Cupriavidus taiwanensis STM 6082</strain>
    </source>
</reference>
<sequence length="133" mass="14785">MRTRDEENSVRHVGGRVPEVSSAVACRKVGAMRGRRSATSRTSMNASCRHCCSDDRCVSCRRLGSLWGAAGCGTGKWVCEAGYDNARLTLRGLARADDDPFGLPRVHVHCGTNILRFLQKCLTRREDKRGYWP</sequence>
<dbReference type="Proteomes" id="UP000256710">
    <property type="component" value="Unassembled WGS sequence"/>
</dbReference>
<organism evidence="1 2">
    <name type="scientific">Cupriavidus neocaledonicus</name>
    <dbReference type="NCBI Taxonomy" id="1040979"/>
    <lineage>
        <taxon>Bacteria</taxon>
        <taxon>Pseudomonadati</taxon>
        <taxon>Pseudomonadota</taxon>
        <taxon>Betaproteobacteria</taxon>
        <taxon>Burkholderiales</taxon>
        <taxon>Burkholderiaceae</taxon>
        <taxon>Cupriavidus</taxon>
    </lineage>
</organism>
<gene>
    <name evidence="1" type="ORF">CBM2605_B100373</name>
</gene>
<proteinExistence type="predicted"/>
<dbReference type="EMBL" id="OFTC01000033">
    <property type="protein sequence ID" value="SOZ38422.1"/>
    <property type="molecule type" value="Genomic_DNA"/>
</dbReference>
<protein>
    <submittedName>
        <fullName evidence="1">Uncharacterized protein</fullName>
    </submittedName>
</protein>